<evidence type="ECO:0000313" key="2">
    <source>
        <dbReference type="EMBL" id="BAH51010.1"/>
    </source>
</evidence>
<feature type="transmembrane region" description="Helical" evidence="1">
    <location>
        <begin position="82"/>
        <end position="103"/>
    </location>
</feature>
<feature type="transmembrane region" description="Helical" evidence="1">
    <location>
        <begin position="201"/>
        <end position="230"/>
    </location>
</feature>
<keyword evidence="1" id="KW-0812">Transmembrane</keyword>
<dbReference type="EMBL" id="AP011115">
    <property type="protein sequence ID" value="BAH51010.1"/>
    <property type="molecule type" value="Genomic_DNA"/>
</dbReference>
<keyword evidence="1" id="KW-0472">Membrane</keyword>
<dbReference type="KEGG" id="rop:ROP_27630"/>
<feature type="transmembrane region" description="Helical" evidence="1">
    <location>
        <begin position="242"/>
        <end position="265"/>
    </location>
</feature>
<reference evidence="2 3" key="1">
    <citation type="submission" date="2009-03" db="EMBL/GenBank/DDBJ databases">
        <title>Comparison of the complete genome sequences of Rhodococcus erythropolis PR4 and Rhodococcus opacus B4.</title>
        <authorList>
            <person name="Takarada H."/>
            <person name="Sekine M."/>
            <person name="Hosoyama A."/>
            <person name="Yamada R."/>
            <person name="Fujisawa T."/>
            <person name="Omata S."/>
            <person name="Shimizu A."/>
            <person name="Tsukatani N."/>
            <person name="Tanikawa S."/>
            <person name="Fujita N."/>
            <person name="Harayama S."/>
        </authorList>
    </citation>
    <scope>NUCLEOTIDE SEQUENCE [LARGE SCALE GENOMIC DNA]</scope>
    <source>
        <strain evidence="2 3">B4</strain>
    </source>
</reference>
<dbReference type="PATRIC" id="fig|632772.20.peg.2887"/>
<feature type="transmembrane region" description="Helical" evidence="1">
    <location>
        <begin position="153"/>
        <end position="180"/>
    </location>
</feature>
<dbReference type="STRING" id="632772.ROP_27630"/>
<name>C1B584_RHOOB</name>
<sequence>MSDPVSQGEGTGVPMVRDPADRLLEPARRFTLNGMAALRAEWIRIWRNPADTLATVAFNAVLMIGAWFLLPRNWLFEWTGPSGFALALAGWMYADVTATNVLAPDRERVLAALDDRDTLGALLGAKAVALWMLIAPLCATIAILVGFVEQDWLYTAVVVVAVALCPFGALAGTSLVGVFFPYHQRSLGWRWDHRARWRTVVVRWLILLVVPYGVFPAFSLAIFIVPAVLWHLVRPADVHSRIGTADFALCVVLAVLISAIMWVMARRIAVSRIQRHAPLADYLRDRDRG</sequence>
<dbReference type="HOGENOM" id="CLU_067095_0_0_11"/>
<feature type="transmembrane region" description="Helical" evidence="1">
    <location>
        <begin position="123"/>
        <end position="147"/>
    </location>
</feature>
<protein>
    <submittedName>
        <fullName evidence="2">Hypothetical membrane protein</fullName>
    </submittedName>
</protein>
<dbReference type="AlphaFoldDB" id="C1B584"/>
<gene>
    <name evidence="2" type="ordered locus">ROP_27630</name>
</gene>
<evidence type="ECO:0000313" key="3">
    <source>
        <dbReference type="Proteomes" id="UP000002212"/>
    </source>
</evidence>
<feature type="transmembrane region" description="Helical" evidence="1">
    <location>
        <begin position="52"/>
        <end position="70"/>
    </location>
</feature>
<keyword evidence="1" id="KW-1133">Transmembrane helix</keyword>
<evidence type="ECO:0000256" key="1">
    <source>
        <dbReference type="SAM" id="Phobius"/>
    </source>
</evidence>
<dbReference type="Proteomes" id="UP000002212">
    <property type="component" value="Chromosome"/>
</dbReference>
<organism evidence="2 3">
    <name type="scientific">Rhodococcus opacus (strain B4)</name>
    <dbReference type="NCBI Taxonomy" id="632772"/>
    <lineage>
        <taxon>Bacteria</taxon>
        <taxon>Bacillati</taxon>
        <taxon>Actinomycetota</taxon>
        <taxon>Actinomycetes</taxon>
        <taxon>Mycobacteriales</taxon>
        <taxon>Nocardiaceae</taxon>
        <taxon>Rhodococcus</taxon>
    </lineage>
</organism>
<accession>C1B584</accession>
<proteinExistence type="predicted"/>